<reference evidence="2 3" key="1">
    <citation type="submission" date="2022-10" db="EMBL/GenBank/DDBJ databases">
        <title>Draft genome assembly of moderately radiation resistant bacterium Metabacillus halosaccharovorans.</title>
        <authorList>
            <person name="Pal S."/>
            <person name="Gopinathan A."/>
        </authorList>
    </citation>
    <scope>NUCLEOTIDE SEQUENCE [LARGE SCALE GENOMIC DNA]</scope>
    <source>
        <strain evidence="2 3">VITHBRA001</strain>
    </source>
</reference>
<dbReference type="PANTHER" id="PTHR43252:SF2">
    <property type="entry name" value="TRANSCRIPTION REGULATOR, PADR-LIKE FAMILY"/>
    <property type="match status" value="1"/>
</dbReference>
<gene>
    <name evidence="2" type="ORF">OIH86_11985</name>
</gene>
<dbReference type="Gene3D" id="1.10.10.10">
    <property type="entry name" value="Winged helix-like DNA-binding domain superfamily/Winged helix DNA-binding domain"/>
    <property type="match status" value="1"/>
</dbReference>
<keyword evidence="3" id="KW-1185">Reference proteome</keyword>
<dbReference type="PANTHER" id="PTHR43252">
    <property type="entry name" value="TRANSCRIPTIONAL REGULATOR YQJI"/>
    <property type="match status" value="1"/>
</dbReference>
<accession>A0ABT3DH82</accession>
<organism evidence="2 3">
    <name type="scientific">Metabacillus halosaccharovorans</name>
    <dbReference type="NCBI Taxonomy" id="930124"/>
    <lineage>
        <taxon>Bacteria</taxon>
        <taxon>Bacillati</taxon>
        <taxon>Bacillota</taxon>
        <taxon>Bacilli</taxon>
        <taxon>Bacillales</taxon>
        <taxon>Bacillaceae</taxon>
        <taxon>Metabacillus</taxon>
    </lineage>
</organism>
<dbReference type="Proteomes" id="UP001526147">
    <property type="component" value="Unassembled WGS sequence"/>
</dbReference>
<dbReference type="InterPro" id="IPR036388">
    <property type="entry name" value="WH-like_DNA-bd_sf"/>
</dbReference>
<evidence type="ECO:0000259" key="1">
    <source>
        <dbReference type="Pfam" id="PF03551"/>
    </source>
</evidence>
<feature type="domain" description="Transcription regulator PadR N-terminal" evidence="1">
    <location>
        <begin position="97"/>
        <end position="162"/>
    </location>
</feature>
<dbReference type="InterPro" id="IPR036390">
    <property type="entry name" value="WH_DNA-bd_sf"/>
</dbReference>
<proteinExistence type="predicted"/>
<comment type="caution">
    <text evidence="2">The sequence shown here is derived from an EMBL/GenBank/DDBJ whole genome shotgun (WGS) entry which is preliminary data.</text>
</comment>
<evidence type="ECO:0000313" key="2">
    <source>
        <dbReference type="EMBL" id="MCV9886361.1"/>
    </source>
</evidence>
<dbReference type="Pfam" id="PF03551">
    <property type="entry name" value="PadR"/>
    <property type="match status" value="1"/>
</dbReference>
<name>A0ABT3DH82_9BACI</name>
<sequence length="243" mass="28317">MLGNISQEMLTLLTFISRKPIKQGELFLSLRNELTDSSSCLFEAIEKGFVQKDEQEVLSITHKGLKTALKFFDKQPHLREKMKSKFTKRRGIIQLAILQLLKEEPRHGYQVMKQLEERSGGYYSPSAGTIYPALQDLVEKKLIEVKVDEDKKIYALNEEGLEFINDLISEEDDIFWQEWAMRLRWKQSEEASLVREEMGKLQLEFHYAMKRVLSEPDLAKDVLSILNSCRGELIDWSDKKGKK</sequence>
<dbReference type="EMBL" id="JAOYEY010000038">
    <property type="protein sequence ID" value="MCV9886361.1"/>
    <property type="molecule type" value="Genomic_DNA"/>
</dbReference>
<protein>
    <submittedName>
        <fullName evidence="2">PadR family transcriptional regulator</fullName>
    </submittedName>
</protein>
<dbReference type="SUPFAM" id="SSF46785">
    <property type="entry name" value="Winged helix' DNA-binding domain"/>
    <property type="match status" value="1"/>
</dbReference>
<dbReference type="InterPro" id="IPR005149">
    <property type="entry name" value="Tscrpt_reg_PadR_N"/>
</dbReference>
<dbReference type="RefSeq" id="WP_264142991.1">
    <property type="nucleotide sequence ID" value="NZ_JAOYEY010000038.1"/>
</dbReference>
<evidence type="ECO:0000313" key="3">
    <source>
        <dbReference type="Proteomes" id="UP001526147"/>
    </source>
</evidence>